<keyword evidence="4" id="KW-0472">Membrane</keyword>
<sequence>MQYQYHYEDRSDIRPPKKHNHVLAVIVAVVTVAGLCVASGLLGAAFQRKSQGRLIPTTSIVYQGTDTHPLKHYTENGELTVEGVAAVCAPSVVEIRTEEVVGGGFFQQYIEQGAGSGVIVSDNGYIVTNHHVVDGAEEIVVTISDGQQARATLVNSDAVTDIAVIKIEAEGLIPAVIYAGEDDGLRVGQTVVAIGNPLGSLGGSVTDGIISALERDVVVDGQKMKLMQTNAAINPGNSGGGLFNTHGELIGIVNAKKSGTDVEGLGFAIPIKTAWTVASDIMSYGYVKGRVDPDAISFNEIASNSLFGQKRGLYVVSAPGTPFETGDYIVTVDGQSIKTKKEWNALLSEKKAGEQVAVVVERKGVARELSYTLPEKKA</sequence>
<dbReference type="InterPro" id="IPR009003">
    <property type="entry name" value="Peptidase_S1_PA"/>
</dbReference>
<gene>
    <name evidence="6" type="ORF">IAB14_02390</name>
</gene>
<dbReference type="InterPro" id="IPR001940">
    <property type="entry name" value="Peptidase_S1C"/>
</dbReference>
<comment type="caution">
    <text evidence="6">The sequence shown here is derived from an EMBL/GenBank/DDBJ whole genome shotgun (WGS) entry which is preliminary data.</text>
</comment>
<evidence type="ECO:0000256" key="4">
    <source>
        <dbReference type="SAM" id="Phobius"/>
    </source>
</evidence>
<dbReference type="PRINTS" id="PR00834">
    <property type="entry name" value="PROTEASES2C"/>
</dbReference>
<dbReference type="GO" id="GO:0006508">
    <property type="term" value="P:proteolysis"/>
    <property type="evidence" value="ECO:0007669"/>
    <property type="project" value="UniProtKB-KW"/>
</dbReference>
<dbReference type="SUPFAM" id="SSF50494">
    <property type="entry name" value="Trypsin-like serine proteases"/>
    <property type="match status" value="1"/>
</dbReference>
<dbReference type="InterPro" id="IPR001478">
    <property type="entry name" value="PDZ"/>
</dbReference>
<evidence type="ECO:0000313" key="6">
    <source>
        <dbReference type="EMBL" id="HIU99947.1"/>
    </source>
</evidence>
<dbReference type="Pfam" id="PF13365">
    <property type="entry name" value="Trypsin_2"/>
    <property type="match status" value="1"/>
</dbReference>
<reference evidence="6" key="1">
    <citation type="submission" date="2020-10" db="EMBL/GenBank/DDBJ databases">
        <authorList>
            <person name="Gilroy R."/>
        </authorList>
    </citation>
    <scope>NUCLEOTIDE SEQUENCE</scope>
    <source>
        <strain evidence="6">23406</strain>
    </source>
</reference>
<dbReference type="PANTHER" id="PTHR43343:SF3">
    <property type="entry name" value="PROTEASE DO-LIKE 8, CHLOROPLASTIC"/>
    <property type="match status" value="1"/>
</dbReference>
<evidence type="ECO:0000256" key="3">
    <source>
        <dbReference type="ARBA" id="ARBA00022801"/>
    </source>
</evidence>
<dbReference type="EMBL" id="DVOH01000016">
    <property type="protein sequence ID" value="HIU99947.1"/>
    <property type="molecule type" value="Genomic_DNA"/>
</dbReference>
<dbReference type="Gene3D" id="2.40.10.10">
    <property type="entry name" value="Trypsin-like serine proteases"/>
    <property type="match status" value="2"/>
</dbReference>
<evidence type="ECO:0000256" key="2">
    <source>
        <dbReference type="ARBA" id="ARBA00022670"/>
    </source>
</evidence>
<dbReference type="Gene3D" id="2.30.42.10">
    <property type="match status" value="1"/>
</dbReference>
<dbReference type="GO" id="GO:0004252">
    <property type="term" value="F:serine-type endopeptidase activity"/>
    <property type="evidence" value="ECO:0007669"/>
    <property type="project" value="InterPro"/>
</dbReference>
<protein>
    <submittedName>
        <fullName evidence="6">Trypsin-like peptidase domain-containing protein</fullName>
    </submittedName>
</protein>
<dbReference type="PANTHER" id="PTHR43343">
    <property type="entry name" value="PEPTIDASE S12"/>
    <property type="match status" value="1"/>
</dbReference>
<evidence type="ECO:0000313" key="7">
    <source>
        <dbReference type="Proteomes" id="UP000886891"/>
    </source>
</evidence>
<accession>A0A9D1SWT0</accession>
<keyword evidence="3" id="KW-0378">Hydrolase</keyword>
<dbReference type="InterPro" id="IPR051201">
    <property type="entry name" value="Chloro_Bact_Ser_Proteases"/>
</dbReference>
<dbReference type="Pfam" id="PF13180">
    <property type="entry name" value="PDZ_2"/>
    <property type="match status" value="1"/>
</dbReference>
<comment type="similarity">
    <text evidence="1">Belongs to the peptidase S1C family.</text>
</comment>
<dbReference type="AlphaFoldDB" id="A0A9D1SWT0"/>
<name>A0A9D1SWT0_9FIRM</name>
<dbReference type="InterPro" id="IPR043504">
    <property type="entry name" value="Peptidase_S1_PA_chymotrypsin"/>
</dbReference>
<reference evidence="6" key="2">
    <citation type="journal article" date="2021" name="PeerJ">
        <title>Extensive microbial diversity within the chicken gut microbiome revealed by metagenomics and culture.</title>
        <authorList>
            <person name="Gilroy R."/>
            <person name="Ravi A."/>
            <person name="Getino M."/>
            <person name="Pursley I."/>
            <person name="Horton D.L."/>
            <person name="Alikhan N.F."/>
            <person name="Baker D."/>
            <person name="Gharbi K."/>
            <person name="Hall N."/>
            <person name="Watson M."/>
            <person name="Adriaenssens E.M."/>
            <person name="Foster-Nyarko E."/>
            <person name="Jarju S."/>
            <person name="Secka A."/>
            <person name="Antonio M."/>
            <person name="Oren A."/>
            <person name="Chaudhuri R.R."/>
            <person name="La Ragione R."/>
            <person name="Hildebrand F."/>
            <person name="Pallen M.J."/>
        </authorList>
    </citation>
    <scope>NUCLEOTIDE SEQUENCE</scope>
    <source>
        <strain evidence="6">23406</strain>
    </source>
</reference>
<keyword evidence="4" id="KW-0812">Transmembrane</keyword>
<keyword evidence="2" id="KW-0645">Protease</keyword>
<dbReference type="SUPFAM" id="SSF50156">
    <property type="entry name" value="PDZ domain-like"/>
    <property type="match status" value="1"/>
</dbReference>
<feature type="domain" description="PDZ" evidence="5">
    <location>
        <begin position="319"/>
        <end position="370"/>
    </location>
</feature>
<evidence type="ECO:0000256" key="1">
    <source>
        <dbReference type="ARBA" id="ARBA00010541"/>
    </source>
</evidence>
<dbReference type="Proteomes" id="UP000886891">
    <property type="component" value="Unassembled WGS sequence"/>
</dbReference>
<proteinExistence type="inferred from homology"/>
<evidence type="ECO:0000259" key="5">
    <source>
        <dbReference type="Pfam" id="PF13180"/>
    </source>
</evidence>
<keyword evidence="4" id="KW-1133">Transmembrane helix</keyword>
<organism evidence="6 7">
    <name type="scientific">Candidatus Stercoripulliclostridium merdipullorum</name>
    <dbReference type="NCBI Taxonomy" id="2840952"/>
    <lineage>
        <taxon>Bacteria</taxon>
        <taxon>Bacillati</taxon>
        <taxon>Bacillota</taxon>
        <taxon>Clostridia</taxon>
        <taxon>Eubacteriales</taxon>
        <taxon>Candidatus Stercoripulliclostridium</taxon>
    </lineage>
</organism>
<dbReference type="InterPro" id="IPR036034">
    <property type="entry name" value="PDZ_sf"/>
</dbReference>
<feature type="transmembrane region" description="Helical" evidence="4">
    <location>
        <begin position="21"/>
        <end position="46"/>
    </location>
</feature>